<dbReference type="SUPFAM" id="SSF50685">
    <property type="entry name" value="Barwin-like endoglucanases"/>
    <property type="match status" value="1"/>
</dbReference>
<keyword evidence="7" id="KW-0732">Signal</keyword>
<dbReference type="Pfam" id="PF03562">
    <property type="entry name" value="MltA"/>
    <property type="match status" value="1"/>
</dbReference>
<evidence type="ECO:0000256" key="5">
    <source>
        <dbReference type="ARBA" id="ARBA00030918"/>
    </source>
</evidence>
<feature type="region of interest" description="Disordered" evidence="6">
    <location>
        <begin position="24"/>
        <end position="50"/>
    </location>
</feature>
<dbReference type="PANTHER" id="PTHR30124:SF0">
    <property type="entry name" value="MEMBRANE-BOUND LYTIC MUREIN TRANSGLYCOSYLASE A"/>
    <property type="match status" value="1"/>
</dbReference>
<feature type="compositionally biased region" description="Pro residues" evidence="6">
    <location>
        <begin position="32"/>
        <end position="48"/>
    </location>
</feature>
<reference evidence="9 10" key="1">
    <citation type="submission" date="2023-09" db="EMBL/GenBank/DDBJ databases">
        <authorList>
            <person name="Rey-Velasco X."/>
        </authorList>
    </citation>
    <scope>NUCLEOTIDE SEQUENCE [LARGE SCALE GENOMIC DNA]</scope>
    <source>
        <strain evidence="9 10">W311</strain>
    </source>
</reference>
<feature type="signal peptide" evidence="7">
    <location>
        <begin position="1"/>
        <end position="21"/>
    </location>
</feature>
<dbReference type="PANTHER" id="PTHR30124">
    <property type="entry name" value="MEMBRANE-BOUND LYTIC MUREIN TRANSGLYCOSYLASE A"/>
    <property type="match status" value="1"/>
</dbReference>
<dbReference type="Gene3D" id="2.40.40.10">
    <property type="entry name" value="RlpA-like domain"/>
    <property type="match status" value="1"/>
</dbReference>
<evidence type="ECO:0000256" key="4">
    <source>
        <dbReference type="ARBA" id="ARBA00023316"/>
    </source>
</evidence>
<gene>
    <name evidence="9" type="ORF">RPR59_07490</name>
</gene>
<proteinExistence type="predicted"/>
<accession>A0ABZ0BE54</accession>
<dbReference type="SMART" id="SM00925">
    <property type="entry name" value="MltA"/>
    <property type="match status" value="1"/>
</dbReference>
<dbReference type="PROSITE" id="PS51257">
    <property type="entry name" value="PROKAR_LIPOPROTEIN"/>
    <property type="match status" value="1"/>
</dbReference>
<dbReference type="InterPro" id="IPR010611">
    <property type="entry name" value="3D_dom"/>
</dbReference>
<sequence>MRFGGAIALAALLGACSGSMVPPGEGAGAPPTAAPANPPARTPPPAMPMAPMAAPAAPDGAVTALASGIVAGPPTIDLPIGSDGAARALEAFRRSCPSLLRGGDKSGLTGGADWRTVCDRARHATDAGRFFTEQFETVQVGRGDTFATGYYEPEIAASRKRRAGYATPIYARPADLIDADLGRFSDSLAKKTVRGRVSGTSFVPYYDRAEIEGGALAGRGLELAWAADPVAAFFLQIQGSGRLRLRDGSVMRVGYAGQNGRDYVSIGKLMRERELLAPGQASMQGIVDWLHRHRQAGAALMRENKSYVFFRELTGPGPIGAMGLPVTPRTSIAADPAFVPMGAPVFLSLDRSDATGLWVAQDTGGAIKGANRFDTFWGAGEEARAIAGGMSARGTAFVLVPRGTLAKLQADGRTTP</sequence>
<keyword evidence="3" id="KW-0456">Lyase</keyword>
<feature type="domain" description="Lytic transglycosylase MltA" evidence="8">
    <location>
        <begin position="154"/>
        <end position="311"/>
    </location>
</feature>
<name>A0ABZ0BE54_9SPHN</name>
<dbReference type="PIRSF" id="PIRSF019422">
    <property type="entry name" value="MltA"/>
    <property type="match status" value="1"/>
</dbReference>
<dbReference type="InterPro" id="IPR005300">
    <property type="entry name" value="MltA_B"/>
</dbReference>
<dbReference type="InterPro" id="IPR026044">
    <property type="entry name" value="MltA"/>
</dbReference>
<evidence type="ECO:0000256" key="1">
    <source>
        <dbReference type="ARBA" id="ARBA00001420"/>
    </source>
</evidence>
<dbReference type="InterPro" id="IPR036908">
    <property type="entry name" value="RlpA-like_sf"/>
</dbReference>
<evidence type="ECO:0000256" key="2">
    <source>
        <dbReference type="ARBA" id="ARBA00012587"/>
    </source>
</evidence>
<evidence type="ECO:0000256" key="6">
    <source>
        <dbReference type="SAM" id="MobiDB-lite"/>
    </source>
</evidence>
<evidence type="ECO:0000256" key="7">
    <source>
        <dbReference type="SAM" id="SignalP"/>
    </source>
</evidence>
<dbReference type="CDD" id="cd14485">
    <property type="entry name" value="mltA_like_LT_A"/>
    <property type="match status" value="1"/>
</dbReference>
<dbReference type="EMBL" id="CP135076">
    <property type="protein sequence ID" value="WNO55076.1"/>
    <property type="molecule type" value="Genomic_DNA"/>
</dbReference>
<dbReference type="Pfam" id="PF06725">
    <property type="entry name" value="3D"/>
    <property type="match status" value="1"/>
</dbReference>
<evidence type="ECO:0000313" key="10">
    <source>
        <dbReference type="Proteomes" id="UP001302249"/>
    </source>
</evidence>
<evidence type="ECO:0000313" key="9">
    <source>
        <dbReference type="EMBL" id="WNO55076.1"/>
    </source>
</evidence>
<keyword evidence="4" id="KW-0961">Cell wall biogenesis/degradation</keyword>
<comment type="catalytic activity">
    <reaction evidence="1">
        <text>Exolytic cleavage of the (1-&gt;4)-beta-glycosidic linkage between N-acetylmuramic acid (MurNAc) and N-acetylglucosamine (GlcNAc) residues in peptidoglycan, from either the reducing or the non-reducing ends of the peptidoglycan chains, with concomitant formation of a 1,6-anhydrobond in the MurNAc residue.</text>
        <dbReference type="EC" id="4.2.2.n1"/>
    </reaction>
</comment>
<dbReference type="EC" id="4.2.2.n1" evidence="2"/>
<keyword evidence="10" id="KW-1185">Reference proteome</keyword>
<organism evidence="9 10">
    <name type="scientific">Stakelama saccharophila</name>
    <dbReference type="NCBI Taxonomy" id="3075605"/>
    <lineage>
        <taxon>Bacteria</taxon>
        <taxon>Pseudomonadati</taxon>
        <taxon>Pseudomonadota</taxon>
        <taxon>Alphaproteobacteria</taxon>
        <taxon>Sphingomonadales</taxon>
        <taxon>Sphingomonadaceae</taxon>
        <taxon>Stakelama</taxon>
    </lineage>
</organism>
<feature type="chain" id="PRO_5046409218" description="peptidoglycan lytic exotransglycosylase" evidence="7">
    <location>
        <begin position="22"/>
        <end position="416"/>
    </location>
</feature>
<dbReference type="CDD" id="cd14668">
    <property type="entry name" value="mlta_B"/>
    <property type="match status" value="1"/>
</dbReference>
<dbReference type="Gene3D" id="2.40.240.50">
    <property type="entry name" value="Barwin-like endoglucanases"/>
    <property type="match status" value="1"/>
</dbReference>
<evidence type="ECO:0000259" key="8">
    <source>
        <dbReference type="SMART" id="SM00925"/>
    </source>
</evidence>
<protein>
    <recommendedName>
        <fullName evidence="2">peptidoglycan lytic exotransglycosylase</fullName>
        <ecNumber evidence="2">4.2.2.n1</ecNumber>
    </recommendedName>
    <alternativeName>
        <fullName evidence="5">Murein hydrolase A</fullName>
    </alternativeName>
</protein>
<dbReference type="Proteomes" id="UP001302249">
    <property type="component" value="Chromosome"/>
</dbReference>
<evidence type="ECO:0000256" key="3">
    <source>
        <dbReference type="ARBA" id="ARBA00023239"/>
    </source>
</evidence>
<dbReference type="RefSeq" id="WP_313918255.1">
    <property type="nucleotide sequence ID" value="NZ_CP135076.1"/>
</dbReference>